<protein>
    <recommendedName>
        <fullName evidence="1">Zinc-ribbon domain-containing protein</fullName>
    </recommendedName>
</protein>
<accession>A0A051U328</accession>
<comment type="caution">
    <text evidence="2">The sequence shown here is derived from an EMBL/GenBank/DDBJ whole genome shotgun (WGS) entry which is preliminary data.</text>
</comment>
<name>A0A051U328_9MYCO</name>
<feature type="domain" description="Zinc-ribbon" evidence="1">
    <location>
        <begin position="4"/>
        <end position="92"/>
    </location>
</feature>
<dbReference type="Pfam" id="PF15887">
    <property type="entry name" value="Peptidase_Mx"/>
    <property type="match status" value="1"/>
</dbReference>
<organism evidence="2 3">
    <name type="scientific">Mycobacterium [tuberculosis] TKK-01-0051</name>
    <dbReference type="NCBI Taxonomy" id="1324261"/>
    <lineage>
        <taxon>Bacteria</taxon>
        <taxon>Bacillati</taxon>
        <taxon>Actinomycetota</taxon>
        <taxon>Actinomycetes</taxon>
        <taxon>Mycobacteriales</taxon>
        <taxon>Mycobacteriaceae</taxon>
        <taxon>Mycobacterium</taxon>
        <taxon>Mycobacterium avium complex (MAC)</taxon>
    </lineage>
</organism>
<dbReference type="Gene3D" id="3.40.390.70">
    <property type="match status" value="1"/>
</dbReference>
<dbReference type="EMBL" id="JLXW01000006">
    <property type="protein sequence ID" value="KBZ63632.1"/>
    <property type="molecule type" value="Genomic_DNA"/>
</dbReference>
<dbReference type="PATRIC" id="fig|1324261.3.peg.2362"/>
<evidence type="ECO:0000313" key="3">
    <source>
        <dbReference type="Proteomes" id="UP000025947"/>
    </source>
</evidence>
<dbReference type="PIRSF" id="PIRSF012641">
    <property type="entry name" value="UCP012641"/>
    <property type="match status" value="1"/>
</dbReference>
<gene>
    <name evidence="2" type="ORF">K875_02342</name>
</gene>
<dbReference type="Proteomes" id="UP000025947">
    <property type="component" value="Unassembled WGS sequence"/>
</dbReference>
<keyword evidence="3" id="KW-1185">Reference proteome</keyword>
<dbReference type="RefSeq" id="WP_044485137.1">
    <property type="nucleotide sequence ID" value="NZ_KK328284.1"/>
</dbReference>
<reference evidence="2 3" key="1">
    <citation type="submission" date="2014-04" db="EMBL/GenBank/DDBJ databases">
        <title>The Genome Sequence of Mycobacterium tuberculosis TKK-01-0051.</title>
        <authorList>
            <consortium name="The Broad Institute Genomics Platform"/>
            <consortium name="The Broad Institute Genome Sequencing Center for Infectious Disease"/>
            <person name="Earl A.M."/>
            <person name="Cohen K."/>
            <person name="Pym A."/>
            <person name="Bishai W."/>
            <person name="Maharaj K."/>
            <person name="Desjardins C."/>
            <person name="Abeel T."/>
            <person name="Young S."/>
            <person name="Zeng Q."/>
            <person name="Gargeya S."/>
            <person name="Abouelleil A."/>
            <person name="Alvarado L."/>
            <person name="Chapman S.B."/>
            <person name="Gainer-Dewar J."/>
            <person name="Goldberg J."/>
            <person name="Griggs A."/>
            <person name="Gujja S."/>
            <person name="Hansen M."/>
            <person name="Howarth C."/>
            <person name="Imamovic A."/>
            <person name="Larimer J."/>
            <person name="Murphy C."/>
            <person name="Naylor J."/>
            <person name="Pearson M."/>
            <person name="Poon T.W."/>
            <person name="Priest M."/>
            <person name="Roberts A."/>
            <person name="Saif S."/>
            <person name="Shea T."/>
            <person name="Sykes S."/>
            <person name="Wortman J."/>
            <person name="Nusbaum C."/>
            <person name="Birren B."/>
        </authorList>
    </citation>
    <scope>NUCLEOTIDE SEQUENCE [LARGE SCALE GENOMIC DNA]</scope>
    <source>
        <strain evidence="2 3">TKK-01-0051</strain>
    </source>
</reference>
<dbReference type="InterPro" id="IPR011201">
    <property type="entry name" value="Zinc-ribbon_6_bact"/>
</dbReference>
<dbReference type="AlphaFoldDB" id="A0A051U328"/>
<dbReference type="Pfam" id="PF10005">
    <property type="entry name" value="Zn_ribbon_DZR_6"/>
    <property type="match status" value="1"/>
</dbReference>
<evidence type="ECO:0000313" key="2">
    <source>
        <dbReference type="EMBL" id="KBZ63632.1"/>
    </source>
</evidence>
<dbReference type="HOGENOM" id="CLU_048114_0_0_11"/>
<dbReference type="InterPro" id="IPR031321">
    <property type="entry name" value="UCP012641"/>
</dbReference>
<proteinExistence type="predicted"/>
<sequence>MRDFTCPNCGQRLTFENSTCLNCGSALGFSLDQMALLVISEDDATEHAGFVHASEYQLCANLLLAECNWLVPINNPRLLCTSCALTIERPNDADTVGMAEFARAEAAKRRLIAELHELKLPIVGRDSDPDYGLAFRLLSSAHEKVLTGHENGVITIDLAEGDDAHREQLRVEMDEPYRTLLGHFRHEIGHYYYYRLIAPFTDYVQRFNELFGDHEADYQEALDRHYSEGAPEGWQEDFVSSYATMHPAEDWAETFAHYLHIRDTLDTSAWCGLAPASATFDRPALGPSAFQTIIDMWLPLSWSLNMVNRSMGHDDLYPFVLPVTVLEKMKFIHTVVDEVTSESRGRASIAG</sequence>
<evidence type="ECO:0000259" key="1">
    <source>
        <dbReference type="Pfam" id="PF10005"/>
    </source>
</evidence>